<name>A0A4Y2D2Z4_ARAVE</name>
<gene>
    <name evidence="3" type="ORF">AVEN_7949_1</name>
</gene>
<keyword evidence="2" id="KW-0472">Membrane</keyword>
<reference evidence="3 4" key="1">
    <citation type="journal article" date="2019" name="Sci. Rep.">
        <title>Orb-weaving spider Araneus ventricosus genome elucidates the spidroin gene catalogue.</title>
        <authorList>
            <person name="Kono N."/>
            <person name="Nakamura H."/>
            <person name="Ohtoshi R."/>
            <person name="Moran D.A.P."/>
            <person name="Shinohara A."/>
            <person name="Yoshida Y."/>
            <person name="Fujiwara M."/>
            <person name="Mori M."/>
            <person name="Tomita M."/>
            <person name="Arakawa K."/>
        </authorList>
    </citation>
    <scope>NUCLEOTIDE SEQUENCE [LARGE SCALE GENOMIC DNA]</scope>
</reference>
<organism evidence="3 4">
    <name type="scientific">Araneus ventricosus</name>
    <name type="common">Orbweaver spider</name>
    <name type="synonym">Epeira ventricosa</name>
    <dbReference type="NCBI Taxonomy" id="182803"/>
    <lineage>
        <taxon>Eukaryota</taxon>
        <taxon>Metazoa</taxon>
        <taxon>Ecdysozoa</taxon>
        <taxon>Arthropoda</taxon>
        <taxon>Chelicerata</taxon>
        <taxon>Arachnida</taxon>
        <taxon>Araneae</taxon>
        <taxon>Araneomorphae</taxon>
        <taxon>Entelegynae</taxon>
        <taxon>Araneoidea</taxon>
        <taxon>Araneidae</taxon>
        <taxon>Araneus</taxon>
    </lineage>
</organism>
<keyword evidence="4" id="KW-1185">Reference proteome</keyword>
<protein>
    <submittedName>
        <fullName evidence="3">Uncharacterized protein</fullName>
    </submittedName>
</protein>
<dbReference type="Proteomes" id="UP000499080">
    <property type="component" value="Unassembled WGS sequence"/>
</dbReference>
<sequence length="167" mass="18817">MAQSTDQIKRPIKQPSNQKPKTRQCNIGDDVVIPSSHWVMDSRVDSLILRSQDYSVTRTDYDHLGWRQFRSPGKSLLNKPGNFFTDGSKLNGQVGSSTCVFCMVKKFNISYVVFLIASVFATEITGMDMPCHGFRSLTIWVRISLDSLCVITSGWLATITVDQWFGL</sequence>
<feature type="region of interest" description="Disordered" evidence="1">
    <location>
        <begin position="1"/>
        <end position="25"/>
    </location>
</feature>
<evidence type="ECO:0000256" key="2">
    <source>
        <dbReference type="SAM" id="Phobius"/>
    </source>
</evidence>
<feature type="compositionally biased region" description="Polar residues" evidence="1">
    <location>
        <begin position="14"/>
        <end position="25"/>
    </location>
</feature>
<evidence type="ECO:0000313" key="3">
    <source>
        <dbReference type="EMBL" id="GBM10679.1"/>
    </source>
</evidence>
<feature type="transmembrane region" description="Helical" evidence="2">
    <location>
        <begin position="139"/>
        <end position="161"/>
    </location>
</feature>
<comment type="caution">
    <text evidence="3">The sequence shown here is derived from an EMBL/GenBank/DDBJ whole genome shotgun (WGS) entry which is preliminary data.</text>
</comment>
<feature type="transmembrane region" description="Helical" evidence="2">
    <location>
        <begin position="109"/>
        <end position="127"/>
    </location>
</feature>
<evidence type="ECO:0000313" key="4">
    <source>
        <dbReference type="Proteomes" id="UP000499080"/>
    </source>
</evidence>
<proteinExistence type="predicted"/>
<accession>A0A4Y2D2Z4</accession>
<evidence type="ECO:0000256" key="1">
    <source>
        <dbReference type="SAM" id="MobiDB-lite"/>
    </source>
</evidence>
<keyword evidence="2" id="KW-0812">Transmembrane</keyword>
<dbReference type="EMBL" id="BGPR01000289">
    <property type="protein sequence ID" value="GBM10679.1"/>
    <property type="molecule type" value="Genomic_DNA"/>
</dbReference>
<keyword evidence="2" id="KW-1133">Transmembrane helix</keyword>
<dbReference type="AlphaFoldDB" id="A0A4Y2D2Z4"/>